<dbReference type="RefSeq" id="WP_142532106.1">
    <property type="nucleotide sequence ID" value="NZ_FXTB01000001.1"/>
</dbReference>
<dbReference type="OrthoDB" id="1113783at2"/>
<dbReference type="Pfam" id="PF14054">
    <property type="entry name" value="DUF4249"/>
    <property type="match status" value="1"/>
</dbReference>
<dbReference type="Proteomes" id="UP000319040">
    <property type="component" value="Unassembled WGS sequence"/>
</dbReference>
<keyword evidence="2" id="KW-1185">Reference proteome</keyword>
<evidence type="ECO:0008006" key="3">
    <source>
        <dbReference type="Google" id="ProtNLM"/>
    </source>
</evidence>
<accession>A0A521B7U8</accession>
<organism evidence="1 2">
    <name type="scientific">Saccharicrinis carchari</name>
    <dbReference type="NCBI Taxonomy" id="1168039"/>
    <lineage>
        <taxon>Bacteria</taxon>
        <taxon>Pseudomonadati</taxon>
        <taxon>Bacteroidota</taxon>
        <taxon>Bacteroidia</taxon>
        <taxon>Marinilabiliales</taxon>
        <taxon>Marinilabiliaceae</taxon>
        <taxon>Saccharicrinis</taxon>
    </lineage>
</organism>
<evidence type="ECO:0000313" key="1">
    <source>
        <dbReference type="EMBL" id="SMO43135.1"/>
    </source>
</evidence>
<dbReference type="InterPro" id="IPR025345">
    <property type="entry name" value="DUF4249"/>
</dbReference>
<reference evidence="1 2" key="1">
    <citation type="submission" date="2017-05" db="EMBL/GenBank/DDBJ databases">
        <authorList>
            <person name="Varghese N."/>
            <person name="Submissions S."/>
        </authorList>
    </citation>
    <scope>NUCLEOTIDE SEQUENCE [LARGE SCALE GENOMIC DNA]</scope>
    <source>
        <strain evidence="1 2">DSM 27040</strain>
    </source>
</reference>
<protein>
    <recommendedName>
        <fullName evidence="3">DUF4249 domain-containing protein</fullName>
    </recommendedName>
</protein>
<dbReference type="PROSITE" id="PS51257">
    <property type="entry name" value="PROKAR_LIPOPROTEIN"/>
    <property type="match status" value="1"/>
</dbReference>
<evidence type="ECO:0000313" key="2">
    <source>
        <dbReference type="Proteomes" id="UP000319040"/>
    </source>
</evidence>
<dbReference type="EMBL" id="FXTB01000001">
    <property type="protein sequence ID" value="SMO43135.1"/>
    <property type="molecule type" value="Genomic_DNA"/>
</dbReference>
<gene>
    <name evidence="1" type="ORF">SAMN06265379_101774</name>
</gene>
<sequence length="309" mass="35010">MKKTKYIHLTILLLSITLVSCEKKLEYQLINQKPQVVMYAFPMPDSTLKIHGSYSTDILSTIDFKGIEGLEYSISVNEEEKHTGTYPTGEIWHYTAELEGKSGNNYRLEFQLPNGNKTWGSTTVPHPISILNLDTITTTYTNTDGSIEKMLRCSVEINDPEEAENYYQIRVDYIEYDLSGQLAPNIATVTYIKEDKVFLVRKDDSSVLLADVDLQGTFTDYLFNGKNYKIKLLIPEKYLNNSSDTLATKLIVHLYTLTPEYYSFLRSSIEESAIKDYPVFDPVNQYSNINNGVGVVAGLAVAKDTLLLQ</sequence>
<name>A0A521B7U8_SACCC</name>
<proteinExistence type="predicted"/>
<dbReference type="AlphaFoldDB" id="A0A521B7U8"/>